<comment type="similarity">
    <text evidence="2">Belongs to the DNA polymerase alpha subunit B family.</text>
</comment>
<evidence type="ECO:0000256" key="6">
    <source>
        <dbReference type="SAM" id="MobiDB-lite"/>
    </source>
</evidence>
<keyword evidence="10" id="KW-1185">Reference proteome</keyword>
<dbReference type="InterPro" id="IPR016722">
    <property type="entry name" value="DNA_pol_alpha_bsu"/>
</dbReference>
<dbReference type="GO" id="GO:0006270">
    <property type="term" value="P:DNA replication initiation"/>
    <property type="evidence" value="ECO:0007669"/>
    <property type="project" value="TreeGrafter"/>
</dbReference>
<dbReference type="Pfam" id="PF04042">
    <property type="entry name" value="DNA_pol_E_B"/>
    <property type="match status" value="1"/>
</dbReference>
<dbReference type="OrthoDB" id="336885at2759"/>
<evidence type="ECO:0000313" key="9">
    <source>
        <dbReference type="EMBL" id="GMG56155.1"/>
    </source>
</evidence>
<accession>A0A9W6Z4P5</accession>
<evidence type="ECO:0000256" key="2">
    <source>
        <dbReference type="ARBA" id="ARBA00007299"/>
    </source>
</evidence>
<keyword evidence="4" id="KW-0235">DNA replication</keyword>
<evidence type="ECO:0000313" key="10">
    <source>
        <dbReference type="Proteomes" id="UP001165063"/>
    </source>
</evidence>
<evidence type="ECO:0000259" key="7">
    <source>
        <dbReference type="Pfam" id="PF04042"/>
    </source>
</evidence>
<proteinExistence type="inferred from homology"/>
<organism evidence="9 10">
    <name type="scientific">Ambrosiozyma monospora</name>
    <name type="common">Yeast</name>
    <name type="synonym">Endomycopsis monosporus</name>
    <dbReference type="NCBI Taxonomy" id="43982"/>
    <lineage>
        <taxon>Eukaryota</taxon>
        <taxon>Fungi</taxon>
        <taxon>Dikarya</taxon>
        <taxon>Ascomycota</taxon>
        <taxon>Saccharomycotina</taxon>
        <taxon>Pichiomycetes</taxon>
        <taxon>Pichiales</taxon>
        <taxon>Pichiaceae</taxon>
        <taxon>Ambrosiozyma</taxon>
    </lineage>
</organism>
<comment type="subcellular location">
    <subcellularLocation>
        <location evidence="1">Nucleus</location>
    </subcellularLocation>
</comment>
<dbReference type="EMBL" id="BSXU01006995">
    <property type="protein sequence ID" value="GMG56155.1"/>
    <property type="molecule type" value="Genomic_DNA"/>
</dbReference>
<dbReference type="InterPro" id="IPR054300">
    <property type="entry name" value="OB_DPOA2"/>
</dbReference>
<dbReference type="PANTHER" id="PTHR23061:SF12">
    <property type="entry name" value="DNA POLYMERASE ALPHA SUBUNIT B"/>
    <property type="match status" value="1"/>
</dbReference>
<dbReference type="Gene3D" id="3.60.21.60">
    <property type="match status" value="2"/>
</dbReference>
<feature type="region of interest" description="Disordered" evidence="6">
    <location>
        <begin position="1"/>
        <end position="56"/>
    </location>
</feature>
<name>A0A9W6Z4P5_AMBMO</name>
<comment type="caution">
    <text evidence="9">The sequence shown here is derived from an EMBL/GenBank/DDBJ whole genome shotgun (WGS) entry which is preliminary data.</text>
</comment>
<evidence type="ECO:0000256" key="1">
    <source>
        <dbReference type="ARBA" id="ARBA00004123"/>
    </source>
</evidence>
<dbReference type="PANTHER" id="PTHR23061">
    <property type="entry name" value="DNA POLYMERASE 2 ALPHA 70 KDA SUBUNIT"/>
    <property type="match status" value="1"/>
</dbReference>
<dbReference type="Proteomes" id="UP001165063">
    <property type="component" value="Unassembled WGS sequence"/>
</dbReference>
<dbReference type="GO" id="GO:0003677">
    <property type="term" value="F:DNA binding"/>
    <property type="evidence" value="ECO:0007669"/>
    <property type="project" value="InterPro"/>
</dbReference>
<reference evidence="9" key="1">
    <citation type="submission" date="2023-04" db="EMBL/GenBank/DDBJ databases">
        <title>Ambrosiozyma monospora NBRC 1965.</title>
        <authorList>
            <person name="Ichikawa N."/>
            <person name="Sato H."/>
            <person name="Tonouchi N."/>
        </authorList>
    </citation>
    <scope>NUCLEOTIDE SEQUENCE</scope>
    <source>
        <strain evidence="9">NBRC 1965</strain>
    </source>
</reference>
<dbReference type="PIRSF" id="PIRSF018300">
    <property type="entry name" value="DNA_pol_alph_2"/>
    <property type="match status" value="1"/>
</dbReference>
<evidence type="ECO:0000259" key="8">
    <source>
        <dbReference type="Pfam" id="PF22062"/>
    </source>
</evidence>
<evidence type="ECO:0000256" key="4">
    <source>
        <dbReference type="ARBA" id="ARBA00022705"/>
    </source>
</evidence>
<feature type="domain" description="DNA polymerase alpha subunit B OB" evidence="8">
    <location>
        <begin position="103"/>
        <end position="213"/>
    </location>
</feature>
<gene>
    <name evidence="9" type="ORF">Amon01_000822200</name>
</gene>
<dbReference type="GO" id="GO:0005658">
    <property type="term" value="C:alpha DNA polymerase:primase complex"/>
    <property type="evidence" value="ECO:0007669"/>
    <property type="project" value="TreeGrafter"/>
</dbReference>
<sequence>MSGIIPSTPLSSNKKRKLETPSSRHAVADISDISFNHQSSPATQDTPSGSSKAAESGKVLETLNPQIPPSTSENQTKLKLMANFNPHKYKFRTMNLKLLEVADYLDDQINTIARVILDHYKFDPNDFGNPTVQSQSEILTVGRIVPDSPLTEFDATLNSSSLFLETSRSGGIGQRVPLDLSSLPDYSLFPGQIACFKGINPNGDFFKVQQQYEIPYLGAPVTPLPDLEANRERLENKDMKVVVVSGPYSPSKTLQYDHLSQFVDHMNNEVKPNMIVMFGPFLDVNHPQIVSGQLNFPDLEKQPKTLDELFKFMITPILKRLTCQVILIPSTKDATSKHAAYPQDSFERKSLGLSKNFRCFPNPATFQLNELLMGCSNVDVYRDLKDVNSGSYVKEPRFDRIAKHVLEQRRYYPSVPGSIKKEKRPADSAFNVTSSGINGADEDNHISGADLHMSYMGLTELTDTLPDVMVIPSELKYFVKIIKSVIFINPGTFMKMNSNGSYAVISVKAPNVDDLEKVKVDEEGDLYLHNIWKRARVDIVRS</sequence>
<protein>
    <recommendedName>
        <fullName evidence="3">DNA polymerase alpha subunit B</fullName>
    </recommendedName>
</protein>
<feature type="domain" description="DNA polymerase alpha/delta/epsilon subunit B" evidence="7">
    <location>
        <begin position="241"/>
        <end position="480"/>
    </location>
</feature>
<dbReference type="Pfam" id="PF22062">
    <property type="entry name" value="OB_DPOA2"/>
    <property type="match status" value="1"/>
</dbReference>
<keyword evidence="5" id="KW-0539">Nucleus</keyword>
<feature type="compositionally biased region" description="Polar residues" evidence="6">
    <location>
        <begin position="33"/>
        <end position="53"/>
    </location>
</feature>
<evidence type="ECO:0000256" key="5">
    <source>
        <dbReference type="ARBA" id="ARBA00023242"/>
    </source>
</evidence>
<evidence type="ECO:0000256" key="3">
    <source>
        <dbReference type="ARBA" id="ARBA00018596"/>
    </source>
</evidence>
<dbReference type="InterPro" id="IPR007185">
    <property type="entry name" value="DNA_pol_a/d/e_bsu"/>
</dbReference>
<dbReference type="AlphaFoldDB" id="A0A9W6Z4P5"/>